<dbReference type="STRING" id="512565.AMIS_78950"/>
<gene>
    <name evidence="2" type="ordered locus">AMIS_78950</name>
</gene>
<dbReference type="Proteomes" id="UP000007882">
    <property type="component" value="Chromosome"/>
</dbReference>
<dbReference type="EMBL" id="AP012319">
    <property type="protein sequence ID" value="BAL93115.1"/>
    <property type="molecule type" value="Genomic_DNA"/>
</dbReference>
<dbReference type="PATRIC" id="fig|512565.3.peg.7913"/>
<name>I0HJC8_ACTM4</name>
<sequence>MRTAADYLAITPSDARAQWRSIADRSYPDPGRRQVVFTPVETLLCLAASLMVDHSRYGSSSAHRAEEPVPTLARLFKRPNTSVLAKMANLDGSRSHGARHETEVAARLLSSSGDLAAVYRLVVRAARDAGINDDDLPDFLYLEHDDAPLIFLGQDELESDDVAGVVRKERPSVRDQLTEQLLMASVRIGQHRFARDVLRNHGHRCVFCGLSVTVNDRQASRMLVASHIKPWRECDSRERLDVTNGLTACPTHDVAFDTGLITVNGGLRIHVRPELEDAAASNPAAYAAFGRPPLAERLLLPPHALPPQRGYLDWHWNRIYNQS</sequence>
<reference evidence="2 3" key="1">
    <citation type="submission" date="2012-02" db="EMBL/GenBank/DDBJ databases">
        <title>Complete genome sequence of Actinoplanes missouriensis 431 (= NBRC 102363).</title>
        <authorList>
            <person name="Ohnishi Y."/>
            <person name="Ishikawa J."/>
            <person name="Sekine M."/>
            <person name="Hosoyama A."/>
            <person name="Harada T."/>
            <person name="Narita H."/>
            <person name="Hata T."/>
            <person name="Konno Y."/>
            <person name="Tutikane K."/>
            <person name="Fujita N."/>
            <person name="Horinouchi S."/>
            <person name="Hayakawa M."/>
        </authorList>
    </citation>
    <scope>NUCLEOTIDE SEQUENCE [LARGE SCALE GENOMIC DNA]</scope>
    <source>
        <strain evidence="3">ATCC 14538 / DSM 43046 / CBS 188.64 / JCM 3121 / NBRC 102363 / NCIMB 12654 / NRRL B-3342 / UNCC 431</strain>
    </source>
</reference>
<dbReference type="HOGENOM" id="CLU_859524_0_0_11"/>
<evidence type="ECO:0000313" key="2">
    <source>
        <dbReference type="EMBL" id="BAL93115.1"/>
    </source>
</evidence>
<feature type="domain" description="HNH nuclease" evidence="1">
    <location>
        <begin position="205"/>
        <end position="264"/>
    </location>
</feature>
<accession>I0HJC8</accession>
<organism evidence="2 3">
    <name type="scientific">Actinoplanes missouriensis (strain ATCC 14538 / DSM 43046 / CBS 188.64 / JCM 3121 / NBRC 102363 / NCIMB 12654 / NRRL B-3342 / UNCC 431)</name>
    <dbReference type="NCBI Taxonomy" id="512565"/>
    <lineage>
        <taxon>Bacteria</taxon>
        <taxon>Bacillati</taxon>
        <taxon>Actinomycetota</taxon>
        <taxon>Actinomycetes</taxon>
        <taxon>Micromonosporales</taxon>
        <taxon>Micromonosporaceae</taxon>
        <taxon>Actinoplanes</taxon>
    </lineage>
</organism>
<proteinExistence type="predicted"/>
<protein>
    <recommendedName>
        <fullName evidence="1">HNH nuclease domain-containing protein</fullName>
    </recommendedName>
</protein>
<dbReference type="AlphaFoldDB" id="I0HJC8"/>
<dbReference type="KEGG" id="ams:AMIS_78950"/>
<dbReference type="eggNOG" id="COG3440">
    <property type="taxonomic scope" value="Bacteria"/>
</dbReference>
<dbReference type="InterPro" id="IPR003615">
    <property type="entry name" value="HNH_nuc"/>
</dbReference>
<dbReference type="OrthoDB" id="9811869at2"/>
<evidence type="ECO:0000313" key="3">
    <source>
        <dbReference type="Proteomes" id="UP000007882"/>
    </source>
</evidence>
<evidence type="ECO:0000259" key="1">
    <source>
        <dbReference type="Pfam" id="PF13391"/>
    </source>
</evidence>
<dbReference type="Pfam" id="PF13391">
    <property type="entry name" value="HNH_2"/>
    <property type="match status" value="1"/>
</dbReference>
<keyword evidence="3" id="KW-1185">Reference proteome</keyword>